<dbReference type="GO" id="GO:0035658">
    <property type="term" value="C:Mon1-Ccz1 complex"/>
    <property type="evidence" value="ECO:0007669"/>
    <property type="project" value="InterPro"/>
</dbReference>
<dbReference type="Pfam" id="PF19031">
    <property type="entry name" value="Intu_longin_1"/>
    <property type="match status" value="1"/>
</dbReference>
<protein>
    <submittedName>
        <fullName evidence="6">Vacuolar fusion protein CCZ1 homolog</fullName>
    </submittedName>
</protein>
<feature type="domain" description="CCZ1/INTU second Longin" evidence="3">
    <location>
        <begin position="236"/>
        <end position="342"/>
    </location>
</feature>
<accession>A0A6P8X3Q1</accession>
<dbReference type="InterPro" id="IPR043987">
    <property type="entry name" value="CCZ1/INTU/HSP4_longin_1"/>
</dbReference>
<dbReference type="RefSeq" id="XP_034105850.1">
    <property type="nucleotide sequence ID" value="XM_034249959.2"/>
</dbReference>
<keyword evidence="5" id="KW-1185">Reference proteome</keyword>
<dbReference type="InterPro" id="IPR043988">
    <property type="entry name" value="CCZ1/INTU_longin_2"/>
</dbReference>
<gene>
    <name evidence="6" type="primary">LOC117568987</name>
</gene>
<dbReference type="CTD" id="51622"/>
<name>A0A6P8X3Q1_DROAB</name>
<dbReference type="GeneID" id="117568987"/>
<feature type="domain" description="CCZ1/INTU/HSP4 first Longin" evidence="2">
    <location>
        <begin position="34"/>
        <end position="158"/>
    </location>
</feature>
<dbReference type="PANTHER" id="PTHR13056">
    <property type="entry name" value="VACUOLAR FUSION PROTEIN CCZ1 HOMOLOG-RELATED"/>
    <property type="match status" value="1"/>
</dbReference>
<proteinExistence type="inferred from homology"/>
<dbReference type="InterPro" id="IPR013176">
    <property type="entry name" value="Ccz1"/>
</dbReference>
<dbReference type="InterPro" id="IPR043989">
    <property type="entry name" value="CCZ1/INTU/HSP4_longin_3"/>
</dbReference>
<evidence type="ECO:0000259" key="4">
    <source>
        <dbReference type="Pfam" id="PF19033"/>
    </source>
</evidence>
<evidence type="ECO:0000259" key="2">
    <source>
        <dbReference type="Pfam" id="PF19031"/>
    </source>
</evidence>
<organism evidence="5 6">
    <name type="scientific">Drosophila albomicans</name>
    <name type="common">Fruit fly</name>
    <dbReference type="NCBI Taxonomy" id="7291"/>
    <lineage>
        <taxon>Eukaryota</taxon>
        <taxon>Metazoa</taxon>
        <taxon>Ecdysozoa</taxon>
        <taxon>Arthropoda</taxon>
        <taxon>Hexapoda</taxon>
        <taxon>Insecta</taxon>
        <taxon>Pterygota</taxon>
        <taxon>Neoptera</taxon>
        <taxon>Endopterygota</taxon>
        <taxon>Diptera</taxon>
        <taxon>Brachycera</taxon>
        <taxon>Muscomorpha</taxon>
        <taxon>Ephydroidea</taxon>
        <taxon>Drosophilidae</taxon>
        <taxon>Drosophila</taxon>
    </lineage>
</organism>
<dbReference type="Pfam" id="PF19032">
    <property type="entry name" value="Intu_longin_2"/>
    <property type="match status" value="1"/>
</dbReference>
<dbReference type="OrthoDB" id="240546at2759"/>
<dbReference type="Proteomes" id="UP000515160">
    <property type="component" value="Chromosome 3"/>
</dbReference>
<evidence type="ECO:0000256" key="1">
    <source>
        <dbReference type="ARBA" id="ARBA00005352"/>
    </source>
</evidence>
<evidence type="ECO:0000313" key="5">
    <source>
        <dbReference type="Proteomes" id="UP000515160"/>
    </source>
</evidence>
<sequence>MLPIYIRRRQPAAADQIDGNTMAKVLQRVEITLRSFYIFNSSFCQKEGEEEKKVLFYHPVDIELNTKIRDVGLSEAIITFTGTFTNEDDCKALHTQKTTQLFHQPEPGYWLVMVLNVPKEFRLKEGIEVADYRGVEVSDRIYHAVLRQCYHMYRFHYGLLQTKLTASPSTAASEEQRQLLAAELQQFYARYLSSSKELKQCDIMDMLHSIQYLALDKTLFLRAHNFNMLCDTFPVIKECIMLYNEQVVCGGKLNASDLYSLHSHILAMSSADNSNAEKYRQGAFVCGEEETPIKVYLDVDGNIESHYLLVYRALSLTLCLFVDAKLTAPQPEFYEELNNYLGPQLSCLSRDISTEISKQNVSTTLHDNNSNDSAPKYLFINEQSLKHHTNIYRNAKSIPRNVMSIIADLANPINDTNAAGNAAATEELQVKTTNDYWIVKRRCNWRQYYVILCKSKATLLDVTQEAKRIFEQELTDDVFFDK</sequence>
<evidence type="ECO:0000313" key="6">
    <source>
        <dbReference type="RefSeq" id="XP_034105850.1"/>
    </source>
</evidence>
<dbReference type="AlphaFoldDB" id="A0A6P8X3Q1"/>
<dbReference type="Pfam" id="PF19033">
    <property type="entry name" value="Intu_longin_3"/>
    <property type="match status" value="1"/>
</dbReference>
<evidence type="ECO:0000259" key="3">
    <source>
        <dbReference type="Pfam" id="PF19032"/>
    </source>
</evidence>
<reference evidence="6" key="1">
    <citation type="submission" date="2025-08" db="UniProtKB">
        <authorList>
            <consortium name="RefSeq"/>
        </authorList>
    </citation>
    <scope>IDENTIFICATION</scope>
    <source>
        <strain evidence="6">15112-1751.03</strain>
        <tissue evidence="6">Whole Adult</tissue>
    </source>
</reference>
<comment type="similarity">
    <text evidence="1">Belongs to the CCZ1 family.</text>
</comment>
<feature type="domain" description="CCZ1/INTU/HPS4 third Longin" evidence="4">
    <location>
        <begin position="372"/>
        <end position="469"/>
    </location>
</feature>
<dbReference type="GO" id="GO:0016192">
    <property type="term" value="P:vesicle-mediated transport"/>
    <property type="evidence" value="ECO:0007669"/>
    <property type="project" value="InterPro"/>
</dbReference>
<dbReference type="PANTHER" id="PTHR13056:SF0">
    <property type="entry name" value="VACUOLAR FUSION PROTEIN CCZ1 HOMOLOG-RELATED"/>
    <property type="match status" value="1"/>
</dbReference>